<dbReference type="Pfam" id="PF04167">
    <property type="entry name" value="DUF402"/>
    <property type="match status" value="1"/>
</dbReference>
<evidence type="ECO:0000259" key="1">
    <source>
        <dbReference type="Pfam" id="PF04167"/>
    </source>
</evidence>
<dbReference type="AlphaFoldDB" id="A0A9D1GAS0"/>
<dbReference type="SUPFAM" id="SSF159234">
    <property type="entry name" value="FomD-like"/>
    <property type="match status" value="1"/>
</dbReference>
<dbReference type="InterPro" id="IPR035930">
    <property type="entry name" value="FomD-like_sf"/>
</dbReference>
<gene>
    <name evidence="2" type="ORF">IAB59_03820</name>
</gene>
<reference evidence="2" key="1">
    <citation type="submission" date="2020-10" db="EMBL/GenBank/DDBJ databases">
        <authorList>
            <person name="Gilroy R."/>
        </authorList>
    </citation>
    <scope>NUCLEOTIDE SEQUENCE</scope>
    <source>
        <strain evidence="2">CHK195-26880</strain>
    </source>
</reference>
<dbReference type="Gene3D" id="2.40.380.10">
    <property type="entry name" value="FomD-like"/>
    <property type="match status" value="1"/>
</dbReference>
<accession>A0A9D1GAS0</accession>
<name>A0A9D1GAS0_9FIRM</name>
<dbReference type="InterPro" id="IPR007295">
    <property type="entry name" value="DUF402"/>
</dbReference>
<organism evidence="2 3">
    <name type="scientific">Candidatus Onthousia faecipullorum</name>
    <dbReference type="NCBI Taxonomy" id="2840887"/>
    <lineage>
        <taxon>Bacteria</taxon>
        <taxon>Bacillati</taxon>
        <taxon>Bacillota</taxon>
        <taxon>Bacilli</taxon>
        <taxon>Candidatus Onthousia</taxon>
    </lineage>
</organism>
<evidence type="ECO:0000313" key="2">
    <source>
        <dbReference type="EMBL" id="HIT37590.1"/>
    </source>
</evidence>
<dbReference type="PANTHER" id="PTHR41271">
    <property type="entry name" value="DUF402 DOMAIN-CONTAINING PROTEIN"/>
    <property type="match status" value="1"/>
</dbReference>
<evidence type="ECO:0000313" key="3">
    <source>
        <dbReference type="Proteomes" id="UP000886833"/>
    </source>
</evidence>
<feature type="domain" description="DUF402" evidence="1">
    <location>
        <begin position="62"/>
        <end position="153"/>
    </location>
</feature>
<comment type="caution">
    <text evidence="2">The sequence shown here is derived from an EMBL/GenBank/DDBJ whole genome shotgun (WGS) entry which is preliminary data.</text>
</comment>
<dbReference type="PANTHER" id="PTHR41271:SF1">
    <property type="entry name" value="DUF402 DOMAIN-CONTAINING PROTEIN"/>
    <property type="match status" value="1"/>
</dbReference>
<dbReference type="Proteomes" id="UP000886833">
    <property type="component" value="Unassembled WGS sequence"/>
</dbReference>
<sequence length="178" mass="21169">MRRRFANSANNGVNLFYQKRIEKDYFCGYACYLKMKNVINPLKVNDGEFQACLLDENYEWLELYPDNENYAITIMFDDNNNLIEYYFDIAREVGILNGIPYEDDLYLDMLIKPDGSYLVLDEEELIGAYNSLDITKEELDMAYNILEKLKEKYVNNFEELIKLTDLIYREFVNKDKSL</sequence>
<dbReference type="EMBL" id="DVKQ01000049">
    <property type="protein sequence ID" value="HIT37590.1"/>
    <property type="molecule type" value="Genomic_DNA"/>
</dbReference>
<protein>
    <submittedName>
        <fullName evidence="2">DUF402 domain-containing protein</fullName>
    </submittedName>
</protein>
<reference evidence="2" key="2">
    <citation type="journal article" date="2021" name="PeerJ">
        <title>Extensive microbial diversity within the chicken gut microbiome revealed by metagenomics and culture.</title>
        <authorList>
            <person name="Gilroy R."/>
            <person name="Ravi A."/>
            <person name="Getino M."/>
            <person name="Pursley I."/>
            <person name="Horton D.L."/>
            <person name="Alikhan N.F."/>
            <person name="Baker D."/>
            <person name="Gharbi K."/>
            <person name="Hall N."/>
            <person name="Watson M."/>
            <person name="Adriaenssens E.M."/>
            <person name="Foster-Nyarko E."/>
            <person name="Jarju S."/>
            <person name="Secka A."/>
            <person name="Antonio M."/>
            <person name="Oren A."/>
            <person name="Chaudhuri R.R."/>
            <person name="La Ragione R."/>
            <person name="Hildebrand F."/>
            <person name="Pallen M.J."/>
        </authorList>
    </citation>
    <scope>NUCLEOTIDE SEQUENCE</scope>
    <source>
        <strain evidence="2">CHK195-26880</strain>
    </source>
</reference>
<proteinExistence type="predicted"/>